<keyword evidence="2" id="KW-1185">Reference proteome</keyword>
<dbReference type="EMBL" id="JANDBC010000002">
    <property type="protein sequence ID" value="MCP9292477.1"/>
    <property type="molecule type" value="Genomic_DNA"/>
</dbReference>
<protein>
    <submittedName>
        <fullName evidence="1">Uncharacterized protein</fullName>
    </submittedName>
</protein>
<comment type="caution">
    <text evidence="1">The sequence shown here is derived from an EMBL/GenBank/DDBJ whole genome shotgun (WGS) entry which is preliminary data.</text>
</comment>
<gene>
    <name evidence="1" type="ORF">NM125_12895</name>
</gene>
<name>A0A9X2L590_9BACT</name>
<dbReference type="Proteomes" id="UP001139125">
    <property type="component" value="Unassembled WGS sequence"/>
</dbReference>
<organism evidence="1 2">
    <name type="scientific">Gracilimonas sediminicola</name>
    <dbReference type="NCBI Taxonomy" id="2952158"/>
    <lineage>
        <taxon>Bacteria</taxon>
        <taxon>Pseudomonadati</taxon>
        <taxon>Balneolota</taxon>
        <taxon>Balneolia</taxon>
        <taxon>Balneolales</taxon>
        <taxon>Balneolaceae</taxon>
        <taxon>Gracilimonas</taxon>
    </lineage>
</organism>
<dbReference type="AlphaFoldDB" id="A0A9X2L590"/>
<sequence>MKTITTDLNVGKTASGLDMYCDLSLEQRHLYRMKCESFVANLLKWMRIQMGKTNQDDYWDGNSTRKEISNITSITESGQDLIIQLDKYHEYSGVEHDLITIQGVLGLEGLNGVYFHDNTIGQFPLDRHSTYKYYIRGLVPHLTGVWDGTSGVSMAAKYRNTWTDRDYHLPINWEPIIGMSDQPVKASDLCLPGYFKRGCTQGAVSITSLITDQESSKFTLSRPFTNMTGGIRQIKEIGIMSGDYRSAYMLMARDVLGAPISLGDTSTLSLDYEIISMIENFNQNTDANGTNGGWTESFMYILHRIANPGAAHNWENEFHFTAGLGGGGTGVNFNVDRNLEGWQFGVRVGESNKFVSMTDTSLTPENAEVNGVPHGYGDGELVHHGTHIGQLVVDDVANEVYFPIERIFENRGATPITVREIGLFGNKNNSLNIHPHLLARKALAPVDQFTIGAGETAKVTFNCKAIV</sequence>
<reference evidence="1" key="1">
    <citation type="submission" date="2022-06" db="EMBL/GenBank/DDBJ databases">
        <title>Gracilimonas sp. CAU 1638 isolated from sea sediment.</title>
        <authorList>
            <person name="Kim W."/>
        </authorList>
    </citation>
    <scope>NUCLEOTIDE SEQUENCE</scope>
    <source>
        <strain evidence="1">CAU 1638</strain>
    </source>
</reference>
<evidence type="ECO:0000313" key="1">
    <source>
        <dbReference type="EMBL" id="MCP9292477.1"/>
    </source>
</evidence>
<dbReference type="RefSeq" id="WP_255135364.1">
    <property type="nucleotide sequence ID" value="NZ_JANDBC010000002.1"/>
</dbReference>
<accession>A0A9X2L590</accession>
<proteinExistence type="predicted"/>
<evidence type="ECO:0000313" key="2">
    <source>
        <dbReference type="Proteomes" id="UP001139125"/>
    </source>
</evidence>